<comment type="caution">
    <text evidence="8">The sequence shown here is derived from an EMBL/GenBank/DDBJ whole genome shotgun (WGS) entry which is preliminary data.</text>
</comment>
<dbReference type="InterPro" id="IPR006620">
    <property type="entry name" value="Pro_4_hyd_alph"/>
</dbReference>
<evidence type="ECO:0000256" key="3">
    <source>
        <dbReference type="ARBA" id="ARBA00022896"/>
    </source>
</evidence>
<keyword evidence="4" id="KW-0223">Dioxygenase</keyword>
<reference evidence="8 9" key="1">
    <citation type="submission" date="2019-12" db="EMBL/GenBank/DDBJ databases">
        <title>Genomic-based taxomic classification of the family Erythrobacteraceae.</title>
        <authorList>
            <person name="Xu L."/>
        </authorList>
    </citation>
    <scope>NUCLEOTIDE SEQUENCE [LARGE SCALE GENOMIC DNA]</scope>
    <source>
        <strain evidence="8 9">MCCC 1K01500</strain>
    </source>
</reference>
<keyword evidence="3" id="KW-0847">Vitamin C</keyword>
<keyword evidence="2" id="KW-0479">Metal-binding</keyword>
<protein>
    <submittedName>
        <fullName evidence="8">2OG-Fe(II) oxygenase</fullName>
    </submittedName>
</protein>
<keyword evidence="6" id="KW-0408">Iron</keyword>
<evidence type="ECO:0000256" key="5">
    <source>
        <dbReference type="ARBA" id="ARBA00023002"/>
    </source>
</evidence>
<organism evidence="8 9">
    <name type="scientific">Croceibacterium salegens</name>
    <dbReference type="NCBI Taxonomy" id="1737568"/>
    <lineage>
        <taxon>Bacteria</taxon>
        <taxon>Pseudomonadati</taxon>
        <taxon>Pseudomonadota</taxon>
        <taxon>Alphaproteobacteria</taxon>
        <taxon>Sphingomonadales</taxon>
        <taxon>Erythrobacteraceae</taxon>
        <taxon>Croceibacterium</taxon>
    </lineage>
</organism>
<dbReference type="GO" id="GO:0005506">
    <property type="term" value="F:iron ion binding"/>
    <property type="evidence" value="ECO:0007669"/>
    <property type="project" value="InterPro"/>
</dbReference>
<comment type="cofactor">
    <cofactor evidence="1">
        <name>L-ascorbate</name>
        <dbReference type="ChEBI" id="CHEBI:38290"/>
    </cofactor>
</comment>
<evidence type="ECO:0000313" key="9">
    <source>
        <dbReference type="Proteomes" id="UP000433652"/>
    </source>
</evidence>
<dbReference type="Gene3D" id="2.60.120.620">
    <property type="entry name" value="q2cbj1_9rhob like domain"/>
    <property type="match status" value="1"/>
</dbReference>
<gene>
    <name evidence="8" type="ORF">GRI89_05765</name>
</gene>
<dbReference type="RefSeq" id="WP_159793131.1">
    <property type="nucleotide sequence ID" value="NZ_WTYM01000032.1"/>
</dbReference>
<dbReference type="InterPro" id="IPR045054">
    <property type="entry name" value="P4HA-like"/>
</dbReference>
<evidence type="ECO:0000259" key="7">
    <source>
        <dbReference type="PROSITE" id="PS51471"/>
    </source>
</evidence>
<name>A0A6I4SSW7_9SPHN</name>
<evidence type="ECO:0000313" key="8">
    <source>
        <dbReference type="EMBL" id="MXO59044.1"/>
    </source>
</evidence>
<dbReference type="GO" id="GO:0016705">
    <property type="term" value="F:oxidoreductase activity, acting on paired donors, with incorporation or reduction of molecular oxygen"/>
    <property type="evidence" value="ECO:0007669"/>
    <property type="project" value="InterPro"/>
</dbReference>
<keyword evidence="9" id="KW-1185">Reference proteome</keyword>
<dbReference type="Pfam" id="PF13640">
    <property type="entry name" value="2OG-FeII_Oxy_3"/>
    <property type="match status" value="1"/>
</dbReference>
<dbReference type="OrthoDB" id="269774at2"/>
<dbReference type="PROSITE" id="PS51471">
    <property type="entry name" value="FE2OG_OXY"/>
    <property type="match status" value="1"/>
</dbReference>
<evidence type="ECO:0000256" key="6">
    <source>
        <dbReference type="ARBA" id="ARBA00023004"/>
    </source>
</evidence>
<dbReference type="Proteomes" id="UP000433652">
    <property type="component" value="Unassembled WGS sequence"/>
</dbReference>
<dbReference type="SMART" id="SM00702">
    <property type="entry name" value="P4Hc"/>
    <property type="match status" value="1"/>
</dbReference>
<feature type="domain" description="Fe2OG dioxygenase" evidence="7">
    <location>
        <begin position="119"/>
        <end position="228"/>
    </location>
</feature>
<evidence type="ECO:0000256" key="2">
    <source>
        <dbReference type="ARBA" id="ARBA00022723"/>
    </source>
</evidence>
<dbReference type="AlphaFoldDB" id="A0A6I4SSW7"/>
<accession>A0A6I4SSW7</accession>
<dbReference type="GO" id="GO:0031418">
    <property type="term" value="F:L-ascorbic acid binding"/>
    <property type="evidence" value="ECO:0007669"/>
    <property type="project" value="UniProtKB-KW"/>
</dbReference>
<dbReference type="InterPro" id="IPR044862">
    <property type="entry name" value="Pro_4_hyd_alph_FE2OG_OXY"/>
</dbReference>
<keyword evidence="5" id="KW-0560">Oxidoreductase</keyword>
<sequence length="237" mass="27256">MNAAVQTPSNEDLSRRFSDATKLAKLGELVRFRLAGIPEVQKVDVSGAELFLVPGFMDPRDCREVVRVIDRKAEPSTLYDGQGNEGFRTSFTHHFDPDDPLTEDIELYISDLLGIDDDYSEIMQGQRYKPGQEFKAHHDFFHLGERYWRDEALRGGQRTWTAMVFLDEPREGGCTQFPLLDVTIRLQCGMLAIWNNMDLDGRPNMKTLHAGMPVIKGVKHVITKWYRQEAWRQLNPL</sequence>
<dbReference type="PANTHER" id="PTHR10869">
    <property type="entry name" value="PROLYL 4-HYDROXYLASE ALPHA SUBUNIT"/>
    <property type="match status" value="1"/>
</dbReference>
<dbReference type="GO" id="GO:0051213">
    <property type="term" value="F:dioxygenase activity"/>
    <property type="evidence" value="ECO:0007669"/>
    <property type="project" value="UniProtKB-KW"/>
</dbReference>
<dbReference type="PANTHER" id="PTHR10869:SF246">
    <property type="entry name" value="TRANSMEMBRANE PROLYL 4-HYDROXYLASE"/>
    <property type="match status" value="1"/>
</dbReference>
<proteinExistence type="predicted"/>
<dbReference type="EMBL" id="WTYM01000032">
    <property type="protein sequence ID" value="MXO59044.1"/>
    <property type="molecule type" value="Genomic_DNA"/>
</dbReference>
<evidence type="ECO:0000256" key="1">
    <source>
        <dbReference type="ARBA" id="ARBA00001961"/>
    </source>
</evidence>
<evidence type="ECO:0000256" key="4">
    <source>
        <dbReference type="ARBA" id="ARBA00022964"/>
    </source>
</evidence>
<dbReference type="InterPro" id="IPR005123">
    <property type="entry name" value="Oxoglu/Fe-dep_dioxygenase_dom"/>
</dbReference>